<dbReference type="RefSeq" id="WP_014227586.1">
    <property type="nucleotide sequence ID" value="NC_016612.1"/>
</dbReference>
<name>A0A0H3HAT9_KLEM8</name>
<dbReference type="Proteomes" id="UP000007843">
    <property type="component" value="Chromosome"/>
</dbReference>
<dbReference type="Pfam" id="PF13591">
    <property type="entry name" value="MerR_2"/>
    <property type="match status" value="1"/>
</dbReference>
<dbReference type="HOGENOM" id="CLU_144710_3_1_6"/>
<dbReference type="Gene3D" id="1.10.1660.10">
    <property type="match status" value="1"/>
</dbReference>
<dbReference type="NCBIfam" id="NF007617">
    <property type="entry name" value="PRK10265.1"/>
    <property type="match status" value="1"/>
</dbReference>
<evidence type="ECO:0000313" key="2">
    <source>
        <dbReference type="Proteomes" id="UP000007843"/>
    </source>
</evidence>
<dbReference type="PATRIC" id="fig|1006551.4.peg.1734"/>
<dbReference type="AlphaFoldDB" id="A0A0H3HAT9"/>
<gene>
    <name evidence="1" type="ordered locus">KOX_08595</name>
</gene>
<dbReference type="EMBL" id="CP003218">
    <property type="protein sequence ID" value="AEX03445.1"/>
    <property type="molecule type" value="Genomic_DNA"/>
</dbReference>
<dbReference type="KEGG" id="kox:KOX_08595"/>
<reference evidence="1 2" key="1">
    <citation type="journal article" date="2012" name="J. Bacteriol.">
        <title>Complete genome sequence of Klebsiella oxytoca KCTC 1686, used in production of 2,3-butanediol.</title>
        <authorList>
            <person name="Shin S.H."/>
            <person name="Kim S."/>
            <person name="Kim J.Y."/>
            <person name="Lee S."/>
            <person name="Um Y."/>
            <person name="Oh M.K."/>
            <person name="Kim Y.R."/>
            <person name="Lee J."/>
            <person name="Yang K.S."/>
        </authorList>
    </citation>
    <scope>NUCLEOTIDE SEQUENCE [LARGE SCALE GENOMIC DNA]</scope>
    <source>
        <strain evidence="2">ATCC 8724 / DSM 4798 / JCM 20051 / NBRC 3318 / NRRL B-199 / KCTC 1686</strain>
    </source>
</reference>
<evidence type="ECO:0000313" key="1">
    <source>
        <dbReference type="EMBL" id="AEX03445.1"/>
    </source>
</evidence>
<accession>A0A0H3HAT9</accession>
<sequence>MAKITVTFTITEFCLHTGLSEDELNEIVGLGMIEPRQPQRENWLFDDSAVTIVHRAVRLRKELELDWPGIAVALTLLDENARLSRENQILQQRLARFLTHS</sequence>
<proteinExistence type="predicted"/>
<protein>
    <submittedName>
        <fullName evidence="1">Chaperone-modulator protein CbpM</fullName>
    </submittedName>
</protein>
<organism evidence="1 2">
    <name type="scientific">Klebsiella michiganensis (strain ATCC 8724 / DSM 4798 / JCM 20051 / NBRC 3318 / NRRL B-199 / KCTC 1686 / BUCSAV 143 / CCM 1901)</name>
    <dbReference type="NCBI Taxonomy" id="1006551"/>
    <lineage>
        <taxon>Bacteria</taxon>
        <taxon>Pseudomonadati</taxon>
        <taxon>Pseudomonadota</taxon>
        <taxon>Gammaproteobacteria</taxon>
        <taxon>Enterobacterales</taxon>
        <taxon>Enterobacteriaceae</taxon>
        <taxon>Klebsiella/Raoultella group</taxon>
        <taxon>Klebsiella</taxon>
    </lineage>
</organism>